<dbReference type="CDD" id="cd00051">
    <property type="entry name" value="EFh"/>
    <property type="match status" value="1"/>
</dbReference>
<comment type="catalytic activity">
    <reaction evidence="1">
        <text>Thiol-dependent hydrolysis of ester, thioester, amide, peptide and isopeptide bonds formed by the C-terminal Gly of ubiquitin (a 76-residue protein attached to proteins as an intracellular targeting signal).</text>
        <dbReference type="EC" id="3.4.19.12"/>
    </reaction>
</comment>
<evidence type="ECO:0000259" key="23">
    <source>
        <dbReference type="PROSITE" id="PS50222"/>
    </source>
</evidence>
<evidence type="ECO:0000313" key="27">
    <source>
        <dbReference type="Proteomes" id="UP000472270"/>
    </source>
</evidence>
<dbReference type="Proteomes" id="UP000472270">
    <property type="component" value="Unassembled WGS sequence"/>
</dbReference>
<dbReference type="FunFam" id="3.90.70.10:FF:000018">
    <property type="entry name" value="Ubiquitin carboxyl-terminal hydrolase 32"/>
    <property type="match status" value="1"/>
</dbReference>
<dbReference type="SMART" id="SM00054">
    <property type="entry name" value="EFh"/>
    <property type="match status" value="2"/>
</dbReference>
<dbReference type="GO" id="GO:0004843">
    <property type="term" value="F:cysteine-type deubiquitinase activity"/>
    <property type="evidence" value="ECO:0007669"/>
    <property type="project" value="UniProtKB-EC"/>
</dbReference>
<dbReference type="InterPro" id="IPR029071">
    <property type="entry name" value="Ubiquitin-like_domsf"/>
</dbReference>
<evidence type="ECO:0000256" key="19">
    <source>
        <dbReference type="ARBA" id="ARBA00075201"/>
    </source>
</evidence>
<keyword evidence="7" id="KW-0479">Metal-binding</keyword>
<keyword evidence="14" id="KW-0449">Lipoprotein</keyword>
<dbReference type="PROSITE" id="PS50222">
    <property type="entry name" value="EF_HAND_2"/>
    <property type="match status" value="1"/>
</dbReference>
<dbReference type="PROSITE" id="PS00972">
    <property type="entry name" value="USP_1"/>
    <property type="match status" value="1"/>
</dbReference>
<keyword evidence="13" id="KW-0333">Golgi apparatus</keyword>
<evidence type="ECO:0000256" key="10">
    <source>
        <dbReference type="ARBA" id="ARBA00022801"/>
    </source>
</evidence>
<evidence type="ECO:0000256" key="21">
    <source>
        <dbReference type="ARBA" id="ARBA00082194"/>
    </source>
</evidence>
<dbReference type="InterPro" id="IPR018247">
    <property type="entry name" value="EF_Hand_1_Ca_BS"/>
</dbReference>
<dbReference type="Gene3D" id="3.90.70.10">
    <property type="entry name" value="Cysteine proteinases"/>
    <property type="match status" value="2"/>
</dbReference>
<dbReference type="GO" id="GO:0016579">
    <property type="term" value="P:protein deubiquitination"/>
    <property type="evidence" value="ECO:0007669"/>
    <property type="project" value="InterPro"/>
</dbReference>
<feature type="domain" description="DUSP" evidence="25">
    <location>
        <begin position="369"/>
        <end position="591"/>
    </location>
</feature>
<keyword evidence="6" id="KW-0645">Protease</keyword>
<dbReference type="PROSITE" id="PS00973">
    <property type="entry name" value="USP_2"/>
    <property type="match status" value="1"/>
</dbReference>
<proteinExistence type="inferred from homology"/>
<dbReference type="SUPFAM" id="SSF54001">
    <property type="entry name" value="Cysteine proteinases"/>
    <property type="match status" value="1"/>
</dbReference>
<evidence type="ECO:0000256" key="20">
    <source>
        <dbReference type="ARBA" id="ARBA00078963"/>
    </source>
</evidence>
<comment type="function">
    <text evidence="17">Deubiquitinase that can remove conjugated ubiquitin from target proteins, such as RAB7A and LAMTOR1. Acts as a positive regulator of the mTORC1 signaling by mediating deubiquitination of LAMTOR1, thereby promoting the association between LAMTOR1 and the lysosomal V-ATPase complex and subsequent activation of the mTORC1 complex.</text>
</comment>
<dbReference type="Pfam" id="PF13202">
    <property type="entry name" value="EF-hand_5"/>
    <property type="match status" value="1"/>
</dbReference>
<evidence type="ECO:0000256" key="1">
    <source>
        <dbReference type="ARBA" id="ARBA00000707"/>
    </source>
</evidence>
<dbReference type="FunFam" id="1.10.238.10:FF:000081">
    <property type="entry name" value="Ubiquitin carboxyl-terminal hydrolase 32"/>
    <property type="match status" value="1"/>
</dbReference>
<dbReference type="InterPro" id="IPR057368">
    <property type="entry name" value="USP32_N"/>
</dbReference>
<feature type="region of interest" description="Disordered" evidence="22">
    <location>
        <begin position="444"/>
        <end position="478"/>
    </location>
</feature>
<dbReference type="FunFam" id="3.10.20.90:FF:000068">
    <property type="entry name" value="Ubiquitin carboxyl-terminal hydrolase 32"/>
    <property type="match status" value="1"/>
</dbReference>
<evidence type="ECO:0000256" key="4">
    <source>
        <dbReference type="ARBA" id="ARBA00022481"/>
    </source>
</evidence>
<evidence type="ECO:0000256" key="8">
    <source>
        <dbReference type="ARBA" id="ARBA00022737"/>
    </source>
</evidence>
<evidence type="ECO:0000259" key="24">
    <source>
        <dbReference type="PROSITE" id="PS50235"/>
    </source>
</evidence>
<dbReference type="Pfam" id="PF14836">
    <property type="entry name" value="Ubiquitin_3"/>
    <property type="match status" value="1"/>
</dbReference>
<dbReference type="GO" id="GO:0000139">
    <property type="term" value="C:Golgi membrane"/>
    <property type="evidence" value="ECO:0007669"/>
    <property type="project" value="UniProtKB-SubCell"/>
</dbReference>
<evidence type="ECO:0000256" key="22">
    <source>
        <dbReference type="SAM" id="MobiDB-lite"/>
    </source>
</evidence>
<dbReference type="EC" id="3.4.19.12" evidence="3"/>
<evidence type="ECO:0000256" key="7">
    <source>
        <dbReference type="ARBA" id="ARBA00022723"/>
    </source>
</evidence>
<keyword evidence="27" id="KW-1185">Reference proteome</keyword>
<evidence type="ECO:0000259" key="25">
    <source>
        <dbReference type="PROSITE" id="PS51283"/>
    </source>
</evidence>
<feature type="domain" description="EF-hand" evidence="23">
    <location>
        <begin position="264"/>
        <end position="299"/>
    </location>
</feature>
<dbReference type="Ensembl" id="ENSSRHT00000075808.1">
    <property type="protein sequence ID" value="ENSSRHP00000073795.1"/>
    <property type="gene ID" value="ENSSRHG00000036105.1"/>
</dbReference>
<evidence type="ECO:0000256" key="18">
    <source>
        <dbReference type="ARBA" id="ARBA00071642"/>
    </source>
</evidence>
<dbReference type="InterPro" id="IPR028135">
    <property type="entry name" value="Ub_USP-typ"/>
</dbReference>
<dbReference type="Gene3D" id="3.10.20.90">
    <property type="entry name" value="Phosphatidylinositol 3-kinase Catalytic Subunit, Chain A, domain 1"/>
    <property type="match status" value="1"/>
</dbReference>
<keyword evidence="4" id="KW-0488">Methylation</keyword>
<evidence type="ECO:0000256" key="14">
    <source>
        <dbReference type="ARBA" id="ARBA00023288"/>
    </source>
</evidence>
<dbReference type="SUPFAM" id="SSF143791">
    <property type="entry name" value="DUSP-like"/>
    <property type="match status" value="1"/>
</dbReference>
<dbReference type="GO" id="GO:0006508">
    <property type="term" value="P:proteolysis"/>
    <property type="evidence" value="ECO:0007669"/>
    <property type="project" value="UniProtKB-KW"/>
</dbReference>
<feature type="region of interest" description="Disordered" evidence="22">
    <location>
        <begin position="1335"/>
        <end position="1402"/>
    </location>
</feature>
<dbReference type="FunFam" id="3.90.70.10:FF:000110">
    <property type="entry name" value="ubiquitin carboxyl-terminal hydrolase 32 isoform X2"/>
    <property type="match status" value="1"/>
</dbReference>
<keyword evidence="15" id="KW-0636">Prenylation</keyword>
<dbReference type="SUPFAM" id="SSF47473">
    <property type="entry name" value="EF-hand"/>
    <property type="match status" value="2"/>
</dbReference>
<keyword evidence="9" id="KW-0833">Ubl conjugation pathway</keyword>
<keyword evidence="12" id="KW-0106">Calcium</keyword>
<evidence type="ECO:0000256" key="5">
    <source>
        <dbReference type="ARBA" id="ARBA00022553"/>
    </source>
</evidence>
<keyword evidence="8" id="KW-0677">Repeat</keyword>
<dbReference type="PRINTS" id="PR00450">
    <property type="entry name" value="RECOVERIN"/>
</dbReference>
<gene>
    <name evidence="26" type="primary">LOC107718299</name>
</gene>
<dbReference type="InterPro" id="IPR006615">
    <property type="entry name" value="Pept_C19_DUSP"/>
</dbReference>
<dbReference type="PROSITE" id="PS50235">
    <property type="entry name" value="USP_3"/>
    <property type="match status" value="1"/>
</dbReference>
<dbReference type="InterPro" id="IPR011992">
    <property type="entry name" value="EF-hand-dom_pair"/>
</dbReference>
<evidence type="ECO:0000256" key="2">
    <source>
        <dbReference type="ARBA" id="ARBA00009085"/>
    </source>
</evidence>
<dbReference type="Gene3D" id="3.30.2230.10">
    <property type="entry name" value="DUSP-like"/>
    <property type="match status" value="1"/>
</dbReference>
<feature type="compositionally biased region" description="Low complexity" evidence="22">
    <location>
        <begin position="1338"/>
        <end position="1350"/>
    </location>
</feature>
<dbReference type="PROSITE" id="PS51283">
    <property type="entry name" value="DUSP"/>
    <property type="match status" value="1"/>
</dbReference>
<dbReference type="InterPro" id="IPR028889">
    <property type="entry name" value="USP"/>
</dbReference>
<accession>A0A673L9N7</accession>
<evidence type="ECO:0000256" key="15">
    <source>
        <dbReference type="ARBA" id="ARBA00023289"/>
    </source>
</evidence>
<dbReference type="FunFam" id="1.10.238.10:FF:000128">
    <property type="entry name" value="Ubiquitin carboxyl-terminal hydrolase 32"/>
    <property type="match status" value="1"/>
</dbReference>
<reference evidence="26" key="2">
    <citation type="submission" date="2025-09" db="UniProtKB">
        <authorList>
            <consortium name="Ensembl"/>
        </authorList>
    </citation>
    <scope>IDENTIFICATION</scope>
</reference>
<dbReference type="InterPro" id="IPR038765">
    <property type="entry name" value="Papain-like_cys_pep_sf"/>
</dbReference>
<dbReference type="PANTHER" id="PTHR21646:SF76">
    <property type="entry name" value="UBIQUITIN CARBOXYL-TERMINAL HYDROLASE 32"/>
    <property type="match status" value="1"/>
</dbReference>
<keyword evidence="11" id="KW-0788">Thiol protease</keyword>
<comment type="subcellular location">
    <subcellularLocation>
        <location evidence="16">Golgi apparatus membrane</location>
        <topology evidence="16">Lipid-anchor</topology>
    </subcellularLocation>
</comment>
<name>A0A673L9N7_9TELE</name>
<dbReference type="InterPro" id="IPR018200">
    <property type="entry name" value="USP_CS"/>
</dbReference>
<evidence type="ECO:0000256" key="6">
    <source>
        <dbReference type="ARBA" id="ARBA00022670"/>
    </source>
</evidence>
<sequence>MGAKESRIGFLSYDEAIKRVTDVELKRLRDAFKRTSGLSVYMTQQCFYREVLGDGVPLKVAEVIYNSFGGTSKGLHFNYLIVGLVLLTRGRDEEKAKYIFSLFASDSGTYVVREDVENMLRSVDGEVPPSLRKCFTEGEKVNYDTFKSWLLQNKDAFTFSRWLLSGGVCVTLTDDSDTPTFYQTLAGVTHLEESDIIDLEKRYWLLKAQSRTGRFDLETFVPLVSPPIHTSLSEGLFYAFDENRDNHIDFKEISCGLSACCRGPVAERQKFCFKVFDVDRDGVLSRDEIHEMVVALLEVWKDNRTDTLPEFDSSVSDIVGDILKMHDTTKQGHLTLEDYQIWSVKSALANEFLNLLFQVCHIVLGLRPATPEEEGQIIRGWLERESRHGLQPGQNWFLISMQWWQQWKDYVRYDNKSIVMEQPSVQGSGMRSSQSTAPIEPVLNRNGIVVRSPSSPEEKFPDNISSSSEASESTGNSKYTSSATDVCFARQHNISDNNNQCFSSTNGHLPNSMATQRPGAIDNQPLVTTEPMKVSGPLHQYSQAPCISPLCFCCLFFLQVIMSIVAAQPELELFPRYLMFLRQQPATRSPQSNIWVNMGNVPSPNAPLKRVLAYTGCFSRMGTIKDIHDYLSQRLRIKEEDMRLWLYNSENYLTLLDDEDHTLESLKIQDEQHLVIEVRNKDMSWPEEMSFIANSSKIDRHKVPTEKGATGLSNLGNTCFMNSSIQCVSNTKPLTEYFISGRHLYELNRTNPIGMRGHMAKCYGDLVQELWSGTQKNVAPLKLRWTIAKYAPRFNGFQQQDSQELLAFLLDGLHEDLNRVHEKPYVELKDSDGRPDHEVATEAWENHLRRNRSIVVDLFHGQLRSQVKCKTCGHISARFDPFNFLSLPLPMDSSMHLEITVIKLDGSTPVRYGLRLNMDEKYMGLKKQLSELCSLKPEQILLAEVHTSNIKNFPQDNQKVRHSVNGFLCAFEIPVPGSPTSVTSPMITEKPPMANGTAGNNNIGKTGLIPNGMPSTVVPCTPEKPLANGIPNGHAVPMQDSPFIGYIIAMHRKMMRTELYFLSSQKNRPSLFGMPLIVPCTVHTCKKDLYDAVWIQVSRLASPLPPQEASNHAQDCDDSMGYQYPFTLRVVQKDGNSCAWCPWYRFCRGCTVDCNEDRASLGNAYIAVDWDPTALHLRYQTSQERIVEEHPSVEQSRRAQAEPISLDSCLKAFTSEEELGEDELYYCSKCKTHRLATKKLDLWRLPPVLIVHLKRFQFVNGRWIKSQKIVKFPRESFDPSAFLAPREVELQRLERGDSSVSSISTTTVASPPTSGRGLFFNHCIVVSGTPCSIRRVGSPMSKNSSPGSSPRNTGRKQGRLRLPQLGSRHRLCNSKENLDACSSSKESETELEQGTVTDGENQMLSDANAQDTWSLDAPSNDCDVIMVNGLGQESSQSNGHSDVSTDLDTPHQRNDICLETLYNLYAISCHSGIMGGGHYVTYAKNPKEKWYCYNDSSCKEVQSDEIDTDSAYILFYEQQGVYYSQFLPKTEGKKMADTTSMDEDFESDYKKYCVLQ</sequence>
<evidence type="ECO:0000256" key="3">
    <source>
        <dbReference type="ARBA" id="ARBA00012759"/>
    </source>
</evidence>
<dbReference type="SUPFAM" id="SSF54236">
    <property type="entry name" value="Ubiquitin-like"/>
    <property type="match status" value="1"/>
</dbReference>
<feature type="compositionally biased region" description="Polar residues" evidence="22">
    <location>
        <begin position="1392"/>
        <end position="1402"/>
    </location>
</feature>
<evidence type="ECO:0000256" key="17">
    <source>
        <dbReference type="ARBA" id="ARBA00055486"/>
    </source>
</evidence>
<dbReference type="Gene3D" id="1.10.238.10">
    <property type="entry name" value="EF-hand"/>
    <property type="match status" value="2"/>
</dbReference>
<dbReference type="InterPro" id="IPR050185">
    <property type="entry name" value="Ub_carboxyl-term_hydrolase"/>
</dbReference>
<dbReference type="GO" id="GO:0005509">
    <property type="term" value="F:calcium ion binding"/>
    <property type="evidence" value="ECO:0007669"/>
    <property type="project" value="InterPro"/>
</dbReference>
<dbReference type="Pfam" id="PF00443">
    <property type="entry name" value="UCH"/>
    <property type="match status" value="1"/>
</dbReference>
<dbReference type="InterPro" id="IPR002048">
    <property type="entry name" value="EF_hand_dom"/>
</dbReference>
<feature type="domain" description="USP" evidence="24">
    <location>
        <begin position="710"/>
        <end position="1519"/>
    </location>
</feature>
<protein>
    <recommendedName>
        <fullName evidence="18">Ubiquitin carboxyl-terminal hydrolase 32</fullName>
        <ecNumber evidence="3">3.4.19.12</ecNumber>
    </recommendedName>
    <alternativeName>
        <fullName evidence="21">Deubiquitinating enzyme 32</fullName>
    </alternativeName>
    <alternativeName>
        <fullName evidence="19">Ubiquitin thioesterase 32</fullName>
    </alternativeName>
    <alternativeName>
        <fullName evidence="20">Ubiquitin-specific-processing protease 32</fullName>
    </alternativeName>
</protein>
<dbReference type="InterPro" id="IPR001394">
    <property type="entry name" value="Peptidase_C19_UCH"/>
</dbReference>
<keyword evidence="5" id="KW-0597">Phosphoprotein</keyword>
<comment type="similarity">
    <text evidence="2">Belongs to the peptidase C19 family.</text>
</comment>
<dbReference type="Pfam" id="PF25265">
    <property type="entry name" value="USP32_N"/>
    <property type="match status" value="1"/>
</dbReference>
<evidence type="ECO:0000256" key="9">
    <source>
        <dbReference type="ARBA" id="ARBA00022786"/>
    </source>
</evidence>
<dbReference type="InterPro" id="IPR035927">
    <property type="entry name" value="DUSP-like_sf"/>
</dbReference>
<evidence type="ECO:0000313" key="26">
    <source>
        <dbReference type="Ensembl" id="ENSSRHP00000073795.1"/>
    </source>
</evidence>
<evidence type="ECO:0000256" key="12">
    <source>
        <dbReference type="ARBA" id="ARBA00022837"/>
    </source>
</evidence>
<evidence type="ECO:0000256" key="13">
    <source>
        <dbReference type="ARBA" id="ARBA00023034"/>
    </source>
</evidence>
<reference evidence="26" key="1">
    <citation type="submission" date="2025-08" db="UniProtKB">
        <authorList>
            <consortium name="Ensembl"/>
        </authorList>
    </citation>
    <scope>IDENTIFICATION</scope>
</reference>
<organism evidence="26 27">
    <name type="scientific">Sinocyclocheilus rhinocerous</name>
    <dbReference type="NCBI Taxonomy" id="307959"/>
    <lineage>
        <taxon>Eukaryota</taxon>
        <taxon>Metazoa</taxon>
        <taxon>Chordata</taxon>
        <taxon>Craniata</taxon>
        <taxon>Vertebrata</taxon>
        <taxon>Euteleostomi</taxon>
        <taxon>Actinopterygii</taxon>
        <taxon>Neopterygii</taxon>
        <taxon>Teleostei</taxon>
        <taxon>Ostariophysi</taxon>
        <taxon>Cypriniformes</taxon>
        <taxon>Cyprinidae</taxon>
        <taxon>Cyprininae</taxon>
        <taxon>Sinocyclocheilus</taxon>
    </lineage>
</organism>
<evidence type="ECO:0000256" key="11">
    <source>
        <dbReference type="ARBA" id="ARBA00022807"/>
    </source>
</evidence>
<keyword evidence="10" id="KW-0378">Hydrolase</keyword>
<evidence type="ECO:0000256" key="16">
    <source>
        <dbReference type="ARBA" id="ARBA00037794"/>
    </source>
</evidence>
<dbReference type="PANTHER" id="PTHR21646">
    <property type="entry name" value="UBIQUITIN CARBOXYL-TERMINAL HYDROLASE"/>
    <property type="match status" value="1"/>
</dbReference>
<dbReference type="PROSITE" id="PS00018">
    <property type="entry name" value="EF_HAND_1"/>
    <property type="match status" value="2"/>
</dbReference>